<name>A0A5K7Z276_9BACT</name>
<keyword evidence="1" id="KW-0812">Transmembrane</keyword>
<accession>A0A5K7Z276</accession>
<protein>
    <submittedName>
        <fullName evidence="2">Uncharacterized protein</fullName>
    </submittedName>
</protein>
<dbReference type="KEGG" id="dwd:DSCW_17760"/>
<dbReference type="Proteomes" id="UP000427769">
    <property type="component" value="Chromosome"/>
</dbReference>
<keyword evidence="1" id="KW-0472">Membrane</keyword>
<keyword evidence="3" id="KW-1185">Reference proteome</keyword>
<evidence type="ECO:0000313" key="3">
    <source>
        <dbReference type="Proteomes" id="UP000427769"/>
    </source>
</evidence>
<evidence type="ECO:0000256" key="1">
    <source>
        <dbReference type="SAM" id="Phobius"/>
    </source>
</evidence>
<sequence length="53" mass="5677">MAAAGWILLGIGIGVGVTFLIARNNEKHFNKALNADKDLKRRLKAAVKAARSS</sequence>
<reference evidence="2 3" key="1">
    <citation type="submission" date="2019-11" db="EMBL/GenBank/DDBJ databases">
        <title>Comparative genomics of hydrocarbon-degrading Desulfosarcina strains.</title>
        <authorList>
            <person name="Watanabe M."/>
            <person name="Kojima H."/>
            <person name="Fukui M."/>
        </authorList>
    </citation>
    <scope>NUCLEOTIDE SEQUENCE [LARGE SCALE GENOMIC DNA]</scope>
    <source>
        <strain evidence="2 3">PP31</strain>
    </source>
</reference>
<keyword evidence="1" id="KW-1133">Transmembrane helix</keyword>
<proteinExistence type="predicted"/>
<dbReference type="EMBL" id="AP021875">
    <property type="protein sequence ID" value="BBO74359.1"/>
    <property type="molecule type" value="Genomic_DNA"/>
</dbReference>
<dbReference type="AlphaFoldDB" id="A0A5K7Z276"/>
<feature type="transmembrane region" description="Helical" evidence="1">
    <location>
        <begin position="6"/>
        <end position="22"/>
    </location>
</feature>
<dbReference type="RefSeq" id="WP_155303399.1">
    <property type="nucleotide sequence ID" value="NZ_AP021875.1"/>
</dbReference>
<organism evidence="2 3">
    <name type="scientific">Desulfosarcina widdelii</name>
    <dbReference type="NCBI Taxonomy" id="947919"/>
    <lineage>
        <taxon>Bacteria</taxon>
        <taxon>Pseudomonadati</taxon>
        <taxon>Thermodesulfobacteriota</taxon>
        <taxon>Desulfobacteria</taxon>
        <taxon>Desulfobacterales</taxon>
        <taxon>Desulfosarcinaceae</taxon>
        <taxon>Desulfosarcina</taxon>
    </lineage>
</organism>
<evidence type="ECO:0000313" key="2">
    <source>
        <dbReference type="EMBL" id="BBO74359.1"/>
    </source>
</evidence>
<gene>
    <name evidence="2" type="ORF">DSCW_17760</name>
</gene>